<dbReference type="InterPro" id="IPR050723">
    <property type="entry name" value="CFA/CMAS"/>
</dbReference>
<proteinExistence type="predicted"/>
<feature type="domain" description="Methyltransferase" evidence="1">
    <location>
        <begin position="75"/>
        <end position="165"/>
    </location>
</feature>
<evidence type="ECO:0000313" key="3">
    <source>
        <dbReference type="Proteomes" id="UP000002408"/>
    </source>
</evidence>
<dbReference type="GO" id="GO:0008168">
    <property type="term" value="F:methyltransferase activity"/>
    <property type="evidence" value="ECO:0007669"/>
    <property type="project" value="UniProtKB-KW"/>
</dbReference>
<dbReference type="PANTHER" id="PTHR43667">
    <property type="entry name" value="CYCLOPROPANE-FATTY-ACYL-PHOSPHOLIPID SYNTHASE"/>
    <property type="match status" value="1"/>
</dbReference>
<dbReference type="STRING" id="456442.Mboo_0058"/>
<dbReference type="InterPro" id="IPR029063">
    <property type="entry name" value="SAM-dependent_MTases_sf"/>
</dbReference>
<name>A7I4C1_METB6</name>
<keyword evidence="3" id="KW-1185">Reference proteome</keyword>
<dbReference type="Gene3D" id="3.40.50.150">
    <property type="entry name" value="Vaccinia Virus protein VP39"/>
    <property type="match status" value="1"/>
</dbReference>
<keyword evidence="2" id="KW-0808">Transferase</keyword>
<dbReference type="HOGENOM" id="CLU_060275_1_0_2"/>
<organism evidence="2 3">
    <name type="scientific">Methanoregula boonei (strain DSM 21154 / JCM 14090 / 6A8)</name>
    <dbReference type="NCBI Taxonomy" id="456442"/>
    <lineage>
        <taxon>Archaea</taxon>
        <taxon>Methanobacteriati</taxon>
        <taxon>Methanobacteriota</taxon>
        <taxon>Stenosarchaea group</taxon>
        <taxon>Methanomicrobia</taxon>
        <taxon>Methanomicrobiales</taxon>
        <taxon>Methanoregulaceae</taxon>
        <taxon>Methanoregula</taxon>
    </lineage>
</organism>
<gene>
    <name evidence="2" type="ordered locus">Mboo_0058</name>
</gene>
<dbReference type="InterPro" id="IPR041698">
    <property type="entry name" value="Methyltransf_25"/>
</dbReference>
<dbReference type="CDD" id="cd02440">
    <property type="entry name" value="AdoMet_MTases"/>
    <property type="match status" value="1"/>
</dbReference>
<dbReference type="AlphaFoldDB" id="A7I4C1"/>
<evidence type="ECO:0000259" key="1">
    <source>
        <dbReference type="Pfam" id="PF13649"/>
    </source>
</evidence>
<evidence type="ECO:0000313" key="2">
    <source>
        <dbReference type="EMBL" id="ABS54582.1"/>
    </source>
</evidence>
<dbReference type="SUPFAM" id="SSF53335">
    <property type="entry name" value="S-adenosyl-L-methionine-dependent methyltransferases"/>
    <property type="match status" value="1"/>
</dbReference>
<keyword evidence="2" id="KW-0489">Methyltransferase</keyword>
<accession>A7I4C1</accession>
<reference evidence="3" key="1">
    <citation type="journal article" date="2015" name="Microbiology">
        <title>Genome of Methanoregula boonei 6A8 reveals adaptations to oligotrophic peatland environments.</title>
        <authorList>
            <person name="Braeuer S."/>
            <person name="Cadillo-Quiroz H."/>
            <person name="Kyrpides N."/>
            <person name="Woyke T."/>
            <person name="Goodwin L."/>
            <person name="Detter C."/>
            <person name="Podell S."/>
            <person name="Yavitt J.B."/>
            <person name="Zinder S.H."/>
        </authorList>
    </citation>
    <scope>NUCLEOTIDE SEQUENCE [LARGE SCALE GENOMIC DNA]</scope>
    <source>
        <strain evidence="3">DSM 21154 / JCM 14090 / 6A8</strain>
    </source>
</reference>
<dbReference type="PANTHER" id="PTHR43667:SF2">
    <property type="entry name" value="FATTY ACID C-METHYL TRANSFERASE"/>
    <property type="match status" value="1"/>
</dbReference>
<protein>
    <submittedName>
        <fullName evidence="2">Methyltransferase type 11</fullName>
    </submittedName>
</protein>
<dbReference type="RefSeq" id="WP_011991070.1">
    <property type="nucleotide sequence ID" value="NC_009712.1"/>
</dbReference>
<dbReference type="GO" id="GO:0032259">
    <property type="term" value="P:methylation"/>
    <property type="evidence" value="ECO:0007669"/>
    <property type="project" value="UniProtKB-KW"/>
</dbReference>
<sequence>MAEPALSCEYGDIDWNEVWKARQDQHETARIALDTSHDWDKKENATRYAAQSVGEFETRIRMTLDDLVVNSSTRVLDIGAGPGTLAIPLAPKVKEITAVEPGAGMIIALEERAGKEGINNITCVRKTWEEVDPTRDIEGPYDLVIASLSLTMHDIREAIRKMDAVSRGEICLYWFVDLPFWERMYADLMIPLHGRPYYSGPKADCLWNVLYQEGIYADVNMLPLDKEYRFSFREEMSAFFKKRFGVTTPAQERVLENYLSGLARTEGNDVVISGTSTFAKIRWKKKS</sequence>
<dbReference type="eggNOG" id="arCOG01632">
    <property type="taxonomic scope" value="Archaea"/>
</dbReference>
<dbReference type="GeneID" id="5410267"/>
<dbReference type="Pfam" id="PF13649">
    <property type="entry name" value="Methyltransf_25"/>
    <property type="match status" value="1"/>
</dbReference>
<dbReference type="KEGG" id="mbn:Mboo_0058"/>
<dbReference type="EMBL" id="CP000780">
    <property type="protein sequence ID" value="ABS54582.1"/>
    <property type="molecule type" value="Genomic_DNA"/>
</dbReference>
<dbReference type="OrthoDB" id="57427at2157"/>
<dbReference type="Proteomes" id="UP000002408">
    <property type="component" value="Chromosome"/>
</dbReference>